<comment type="caution">
    <text evidence="8">The sequence shown here is derived from an EMBL/GenBank/DDBJ whole genome shotgun (WGS) entry which is preliminary data.</text>
</comment>
<evidence type="ECO:0000256" key="2">
    <source>
        <dbReference type="ARBA" id="ARBA00022692"/>
    </source>
</evidence>
<dbReference type="Pfam" id="PF20684">
    <property type="entry name" value="Fung_rhodopsin"/>
    <property type="match status" value="1"/>
</dbReference>
<keyword evidence="4 6" id="KW-0472">Membrane</keyword>
<organism evidence="8 9">
    <name type="scientific">Delitschia confertaspora ATCC 74209</name>
    <dbReference type="NCBI Taxonomy" id="1513339"/>
    <lineage>
        <taxon>Eukaryota</taxon>
        <taxon>Fungi</taxon>
        <taxon>Dikarya</taxon>
        <taxon>Ascomycota</taxon>
        <taxon>Pezizomycotina</taxon>
        <taxon>Dothideomycetes</taxon>
        <taxon>Pleosporomycetidae</taxon>
        <taxon>Pleosporales</taxon>
        <taxon>Delitschiaceae</taxon>
        <taxon>Delitschia</taxon>
    </lineage>
</organism>
<dbReference type="PANTHER" id="PTHR33048">
    <property type="entry name" value="PTH11-LIKE INTEGRAL MEMBRANE PROTEIN (AFU_ORTHOLOGUE AFUA_5G11245)"/>
    <property type="match status" value="1"/>
</dbReference>
<evidence type="ECO:0000256" key="3">
    <source>
        <dbReference type="ARBA" id="ARBA00022989"/>
    </source>
</evidence>
<proteinExistence type="inferred from homology"/>
<dbReference type="InterPro" id="IPR052337">
    <property type="entry name" value="SAT4-like"/>
</dbReference>
<evidence type="ECO:0000256" key="4">
    <source>
        <dbReference type="ARBA" id="ARBA00023136"/>
    </source>
</evidence>
<evidence type="ECO:0000256" key="6">
    <source>
        <dbReference type="SAM" id="Phobius"/>
    </source>
</evidence>
<feature type="transmembrane region" description="Helical" evidence="6">
    <location>
        <begin position="166"/>
        <end position="192"/>
    </location>
</feature>
<feature type="transmembrane region" description="Helical" evidence="6">
    <location>
        <begin position="15"/>
        <end position="31"/>
    </location>
</feature>
<evidence type="ECO:0000313" key="9">
    <source>
        <dbReference type="Proteomes" id="UP000799536"/>
    </source>
</evidence>
<reference evidence="8" key="1">
    <citation type="journal article" date="2020" name="Stud. Mycol.">
        <title>101 Dothideomycetes genomes: a test case for predicting lifestyles and emergence of pathogens.</title>
        <authorList>
            <person name="Haridas S."/>
            <person name="Albert R."/>
            <person name="Binder M."/>
            <person name="Bloem J."/>
            <person name="Labutti K."/>
            <person name="Salamov A."/>
            <person name="Andreopoulos B."/>
            <person name="Baker S."/>
            <person name="Barry K."/>
            <person name="Bills G."/>
            <person name="Bluhm B."/>
            <person name="Cannon C."/>
            <person name="Castanera R."/>
            <person name="Culley D."/>
            <person name="Daum C."/>
            <person name="Ezra D."/>
            <person name="Gonzalez J."/>
            <person name="Henrissat B."/>
            <person name="Kuo A."/>
            <person name="Liang C."/>
            <person name="Lipzen A."/>
            <person name="Lutzoni F."/>
            <person name="Magnuson J."/>
            <person name="Mondo S."/>
            <person name="Nolan M."/>
            <person name="Ohm R."/>
            <person name="Pangilinan J."/>
            <person name="Park H.-J."/>
            <person name="Ramirez L."/>
            <person name="Alfaro M."/>
            <person name="Sun H."/>
            <person name="Tritt A."/>
            <person name="Yoshinaga Y."/>
            <person name="Zwiers L.-H."/>
            <person name="Turgeon B."/>
            <person name="Goodwin S."/>
            <person name="Spatafora J."/>
            <person name="Crous P."/>
            <person name="Grigoriev I."/>
        </authorList>
    </citation>
    <scope>NUCLEOTIDE SEQUENCE</scope>
    <source>
        <strain evidence="8">ATCC 74209</strain>
    </source>
</reference>
<evidence type="ECO:0000259" key="7">
    <source>
        <dbReference type="Pfam" id="PF20684"/>
    </source>
</evidence>
<evidence type="ECO:0000256" key="5">
    <source>
        <dbReference type="ARBA" id="ARBA00038359"/>
    </source>
</evidence>
<comment type="similarity">
    <text evidence="5">Belongs to the SAT4 family.</text>
</comment>
<gene>
    <name evidence="8" type="ORF">GQ43DRAFT_340432</name>
</gene>
<dbReference type="EMBL" id="ML993932">
    <property type="protein sequence ID" value="KAF2202555.1"/>
    <property type="molecule type" value="Genomic_DNA"/>
</dbReference>
<feature type="domain" description="Rhodopsin" evidence="7">
    <location>
        <begin position="27"/>
        <end position="266"/>
    </location>
</feature>
<dbReference type="Proteomes" id="UP000799536">
    <property type="component" value="Unassembled WGS sequence"/>
</dbReference>
<feature type="transmembrane region" description="Helical" evidence="6">
    <location>
        <begin position="125"/>
        <end position="146"/>
    </location>
</feature>
<feature type="transmembrane region" description="Helical" evidence="6">
    <location>
        <begin position="204"/>
        <end position="222"/>
    </location>
</feature>
<keyword evidence="9" id="KW-1185">Reference proteome</keyword>
<dbReference type="PANTHER" id="PTHR33048:SF163">
    <property type="entry name" value="INTEGRAL MEMBRANE PROTEIN (AFU_ORTHOLOGUE AFUA_8G05510)"/>
    <property type="match status" value="1"/>
</dbReference>
<evidence type="ECO:0000256" key="1">
    <source>
        <dbReference type="ARBA" id="ARBA00004141"/>
    </source>
</evidence>
<sequence>DLNANRGPNALAADIAPRACAIVAVGLRIYARRIGGSRLLWDDWLILVVAILFIPAIAVESVMVDLGLGRHIQWVAQNKPSGLPLYAKLAYFDQLIYAPLIAPIKCSILYLYLRIFGLHQSMRWACLVQIALVIVWGLVTFFLFVFQCRPVQMAWNHIRPEHACFIYAPLFIGTNTVNVIMDFGILVTPLPSIWQLNLAPAKKAWVSSILMLGACGTIFSASRLGVLSQLNFIDVTWDHADALIWSTVETSVGVFCACIPVMGPLLPH</sequence>
<keyword evidence="2 6" id="KW-0812">Transmembrane</keyword>
<feature type="non-terminal residue" evidence="8">
    <location>
        <position position="1"/>
    </location>
</feature>
<feature type="non-terminal residue" evidence="8">
    <location>
        <position position="268"/>
    </location>
</feature>
<name>A0A9P4JNY6_9PLEO</name>
<protein>
    <recommendedName>
        <fullName evidence="7">Rhodopsin domain-containing protein</fullName>
    </recommendedName>
</protein>
<dbReference type="GO" id="GO:0016020">
    <property type="term" value="C:membrane"/>
    <property type="evidence" value="ECO:0007669"/>
    <property type="project" value="UniProtKB-SubCell"/>
</dbReference>
<comment type="subcellular location">
    <subcellularLocation>
        <location evidence="1">Membrane</location>
        <topology evidence="1">Multi-pass membrane protein</topology>
    </subcellularLocation>
</comment>
<dbReference type="OrthoDB" id="5401779at2759"/>
<keyword evidence="3 6" id="KW-1133">Transmembrane helix</keyword>
<feature type="transmembrane region" description="Helical" evidence="6">
    <location>
        <begin position="242"/>
        <end position="266"/>
    </location>
</feature>
<evidence type="ECO:0000313" key="8">
    <source>
        <dbReference type="EMBL" id="KAF2202555.1"/>
    </source>
</evidence>
<dbReference type="InterPro" id="IPR049326">
    <property type="entry name" value="Rhodopsin_dom_fungi"/>
</dbReference>
<dbReference type="AlphaFoldDB" id="A0A9P4JNY6"/>
<feature type="transmembrane region" description="Helical" evidence="6">
    <location>
        <begin position="95"/>
        <end position="113"/>
    </location>
</feature>
<accession>A0A9P4JNY6</accession>
<feature type="transmembrane region" description="Helical" evidence="6">
    <location>
        <begin position="43"/>
        <end position="64"/>
    </location>
</feature>